<dbReference type="Proteomes" id="UP000317023">
    <property type="component" value="Unassembled WGS sequence"/>
</dbReference>
<organism evidence="1 2">
    <name type="scientific">Agrobacterium tumefaciens</name>
    <dbReference type="NCBI Taxonomy" id="358"/>
    <lineage>
        <taxon>Bacteria</taxon>
        <taxon>Pseudomonadati</taxon>
        <taxon>Pseudomonadota</taxon>
        <taxon>Alphaproteobacteria</taxon>
        <taxon>Hyphomicrobiales</taxon>
        <taxon>Rhizobiaceae</taxon>
        <taxon>Rhizobium/Agrobacterium group</taxon>
        <taxon>Agrobacterium</taxon>
        <taxon>Agrobacterium tumefaciens complex</taxon>
    </lineage>
</organism>
<name>A0A546XW55_AGRTU</name>
<gene>
    <name evidence="1" type="ORF">EXN61_18830</name>
</gene>
<protein>
    <submittedName>
        <fullName evidence="1">Uncharacterized protein</fullName>
    </submittedName>
</protein>
<accession>A0A546XW55</accession>
<evidence type="ECO:0000313" key="2">
    <source>
        <dbReference type="Proteomes" id="UP000317023"/>
    </source>
</evidence>
<comment type="caution">
    <text evidence="1">The sequence shown here is derived from an EMBL/GenBank/DDBJ whole genome shotgun (WGS) entry which is preliminary data.</text>
</comment>
<dbReference type="AlphaFoldDB" id="A0A546XW55"/>
<reference evidence="1 2" key="1">
    <citation type="journal article" date="2019" name="Appl. Microbiol. Biotechnol.">
        <title>Differential efficiency of wild type rhizogenic strains for rol gene transformation of plants.</title>
        <authorList>
            <person name="Desmet S."/>
            <person name="De Keyser E."/>
            <person name="Van Vaerenbergh J."/>
            <person name="Baeyen S."/>
            <person name="Van Huylenbroeck J."/>
            <person name="Geelen D."/>
            <person name="Dhooghe E."/>
        </authorList>
    </citation>
    <scope>NUCLEOTIDE SEQUENCE [LARGE SCALE GENOMIC DNA]</scope>
    <source>
        <strain evidence="1 2">MAFF210266</strain>
    </source>
</reference>
<proteinExistence type="predicted"/>
<dbReference type="EMBL" id="SGOE01000005">
    <property type="protein sequence ID" value="TRB04972.1"/>
    <property type="molecule type" value="Genomic_DNA"/>
</dbReference>
<sequence length="62" mass="6866">MSELSCGPNRAVNKVVFFHNPQAASIIIGAGCELLGEARLVQICPHVIHRKSHCDFLLKHMK</sequence>
<evidence type="ECO:0000313" key="1">
    <source>
        <dbReference type="EMBL" id="TRB04972.1"/>
    </source>
</evidence>